<evidence type="ECO:0000313" key="3">
    <source>
        <dbReference type="Proteomes" id="UP001604277"/>
    </source>
</evidence>
<dbReference type="AlphaFoldDB" id="A0ABD1WYM6"/>
<feature type="chain" id="PRO_5044871681" evidence="1">
    <location>
        <begin position="22"/>
        <end position="101"/>
    </location>
</feature>
<dbReference type="Proteomes" id="UP001604277">
    <property type="component" value="Unassembled WGS sequence"/>
</dbReference>
<evidence type="ECO:0000256" key="1">
    <source>
        <dbReference type="SAM" id="SignalP"/>
    </source>
</evidence>
<comment type="caution">
    <text evidence="2">The sequence shown here is derived from an EMBL/GenBank/DDBJ whole genome shotgun (WGS) entry which is preliminary data.</text>
</comment>
<dbReference type="EMBL" id="JBFOLJ010000002">
    <property type="protein sequence ID" value="KAL2554812.1"/>
    <property type="molecule type" value="Genomic_DNA"/>
</dbReference>
<reference evidence="3" key="1">
    <citation type="submission" date="2024-07" db="EMBL/GenBank/DDBJ databases">
        <title>Two chromosome-level genome assemblies of Korean endemic species Abeliophyllum distichum and Forsythia ovata (Oleaceae).</title>
        <authorList>
            <person name="Jang H."/>
        </authorList>
    </citation>
    <scope>NUCLEOTIDE SEQUENCE [LARGE SCALE GENOMIC DNA]</scope>
</reference>
<dbReference type="PANTHER" id="PTHR36619">
    <property type="entry name" value="OS04G0208900 PROTEIN"/>
    <property type="match status" value="1"/>
</dbReference>
<keyword evidence="1" id="KW-0732">Signal</keyword>
<sequence>MSPFFMAIFIFFLVLSPPVVTTKGPKIVAMVASASRLLAGLKHVDYTTTFKPENTEGKNHVFHGKAVDNCLPKGKRHSSTPSHYINYHTFGSTMCDTANKP</sequence>
<proteinExistence type="predicted"/>
<gene>
    <name evidence="2" type="ORF">Fot_08431</name>
</gene>
<name>A0ABD1WYM6_9LAMI</name>
<keyword evidence="3" id="KW-1185">Reference proteome</keyword>
<feature type="signal peptide" evidence="1">
    <location>
        <begin position="1"/>
        <end position="21"/>
    </location>
</feature>
<accession>A0ABD1WYM6</accession>
<protein>
    <submittedName>
        <fullName evidence="2">Uncharacterized protein</fullName>
    </submittedName>
</protein>
<organism evidence="2 3">
    <name type="scientific">Forsythia ovata</name>
    <dbReference type="NCBI Taxonomy" id="205694"/>
    <lineage>
        <taxon>Eukaryota</taxon>
        <taxon>Viridiplantae</taxon>
        <taxon>Streptophyta</taxon>
        <taxon>Embryophyta</taxon>
        <taxon>Tracheophyta</taxon>
        <taxon>Spermatophyta</taxon>
        <taxon>Magnoliopsida</taxon>
        <taxon>eudicotyledons</taxon>
        <taxon>Gunneridae</taxon>
        <taxon>Pentapetalae</taxon>
        <taxon>asterids</taxon>
        <taxon>lamiids</taxon>
        <taxon>Lamiales</taxon>
        <taxon>Oleaceae</taxon>
        <taxon>Forsythieae</taxon>
        <taxon>Forsythia</taxon>
    </lineage>
</organism>
<evidence type="ECO:0000313" key="2">
    <source>
        <dbReference type="EMBL" id="KAL2554812.1"/>
    </source>
</evidence>
<dbReference type="PANTHER" id="PTHR36619:SF2">
    <property type="entry name" value="OS04G0208900 PROTEIN"/>
    <property type="match status" value="1"/>
</dbReference>